<feature type="signal peptide" evidence="1">
    <location>
        <begin position="1"/>
        <end position="19"/>
    </location>
</feature>
<accession>A0A5J9SPH9</accession>
<feature type="non-terminal residue" evidence="2">
    <location>
        <position position="85"/>
    </location>
</feature>
<gene>
    <name evidence="2" type="ORF">EJB05_53669</name>
</gene>
<protein>
    <submittedName>
        <fullName evidence="2">Uncharacterized protein</fullName>
    </submittedName>
</protein>
<feature type="non-terminal residue" evidence="2">
    <location>
        <position position="1"/>
    </location>
</feature>
<proteinExistence type="predicted"/>
<keyword evidence="3" id="KW-1185">Reference proteome</keyword>
<reference evidence="2 3" key="1">
    <citation type="journal article" date="2019" name="Sci. Rep.">
        <title>A high-quality genome of Eragrostis curvula grass provides insights into Poaceae evolution and supports new strategies to enhance forage quality.</title>
        <authorList>
            <person name="Carballo J."/>
            <person name="Santos B.A.C.M."/>
            <person name="Zappacosta D."/>
            <person name="Garbus I."/>
            <person name="Selva J.P."/>
            <person name="Gallo C.A."/>
            <person name="Diaz A."/>
            <person name="Albertini E."/>
            <person name="Caccamo M."/>
            <person name="Echenique V."/>
        </authorList>
    </citation>
    <scope>NUCLEOTIDE SEQUENCE [LARGE SCALE GENOMIC DNA]</scope>
    <source>
        <strain evidence="3">cv. Victoria</strain>
        <tissue evidence="2">Leaf</tissue>
    </source>
</reference>
<comment type="caution">
    <text evidence="2">The sequence shown here is derived from an EMBL/GenBank/DDBJ whole genome shotgun (WGS) entry which is preliminary data.</text>
</comment>
<name>A0A5J9SPH9_9POAL</name>
<dbReference type="Gramene" id="TVU00891">
    <property type="protein sequence ID" value="TVU00891"/>
    <property type="gene ID" value="EJB05_53669"/>
</dbReference>
<evidence type="ECO:0000313" key="2">
    <source>
        <dbReference type="EMBL" id="TVU00891.1"/>
    </source>
</evidence>
<sequence length="85" mass="9137">PSLGGALLHGLWLVEVKVAAVVLEAKELHPCTSTLNSIAPLSTAKDSCVGMPIERFGHPYWIICLKGMKETKQFSVVSASVKTNM</sequence>
<keyword evidence="1" id="KW-0732">Signal</keyword>
<feature type="chain" id="PRO_5023922169" evidence="1">
    <location>
        <begin position="20"/>
        <end position="85"/>
    </location>
</feature>
<evidence type="ECO:0000313" key="3">
    <source>
        <dbReference type="Proteomes" id="UP000324897"/>
    </source>
</evidence>
<dbReference type="Proteomes" id="UP000324897">
    <property type="component" value="Unassembled WGS sequence"/>
</dbReference>
<dbReference type="AlphaFoldDB" id="A0A5J9SPH9"/>
<evidence type="ECO:0000256" key="1">
    <source>
        <dbReference type="SAM" id="SignalP"/>
    </source>
</evidence>
<organism evidence="2 3">
    <name type="scientific">Eragrostis curvula</name>
    <name type="common">weeping love grass</name>
    <dbReference type="NCBI Taxonomy" id="38414"/>
    <lineage>
        <taxon>Eukaryota</taxon>
        <taxon>Viridiplantae</taxon>
        <taxon>Streptophyta</taxon>
        <taxon>Embryophyta</taxon>
        <taxon>Tracheophyta</taxon>
        <taxon>Spermatophyta</taxon>
        <taxon>Magnoliopsida</taxon>
        <taxon>Liliopsida</taxon>
        <taxon>Poales</taxon>
        <taxon>Poaceae</taxon>
        <taxon>PACMAD clade</taxon>
        <taxon>Chloridoideae</taxon>
        <taxon>Eragrostideae</taxon>
        <taxon>Eragrostidinae</taxon>
        <taxon>Eragrostis</taxon>
    </lineage>
</organism>
<dbReference type="EMBL" id="RWGY01000530">
    <property type="protein sequence ID" value="TVU00891.1"/>
    <property type="molecule type" value="Genomic_DNA"/>
</dbReference>